<gene>
    <name evidence="2" type="ORF">FG383_01740</name>
</gene>
<organism evidence="2 3">
    <name type="scientific">Psychrobacillus soli</name>
    <dbReference type="NCBI Taxonomy" id="1543965"/>
    <lineage>
        <taxon>Bacteria</taxon>
        <taxon>Bacillati</taxon>
        <taxon>Bacillota</taxon>
        <taxon>Bacilli</taxon>
        <taxon>Bacillales</taxon>
        <taxon>Bacillaceae</taxon>
        <taxon>Psychrobacillus</taxon>
    </lineage>
</organism>
<dbReference type="Pfam" id="PF21101">
    <property type="entry name" value="YqgU"/>
    <property type="match status" value="1"/>
</dbReference>
<dbReference type="OrthoDB" id="2168335at2"/>
<dbReference type="InterPro" id="IPR048421">
    <property type="entry name" value="YqgU_beta-prop"/>
</dbReference>
<dbReference type="SUPFAM" id="SSF50993">
    <property type="entry name" value="Peptidase/esterase 'gauge' domain"/>
    <property type="match status" value="1"/>
</dbReference>
<evidence type="ECO:0000259" key="1">
    <source>
        <dbReference type="Pfam" id="PF21101"/>
    </source>
</evidence>
<keyword evidence="3" id="KW-1185">Reference proteome</keyword>
<evidence type="ECO:0000313" key="2">
    <source>
        <dbReference type="EMBL" id="TQR18595.1"/>
    </source>
</evidence>
<evidence type="ECO:0000313" key="3">
    <source>
        <dbReference type="Proteomes" id="UP000318937"/>
    </source>
</evidence>
<sequence>MKKVAILILCLFFLQACKEKNIQVEVPDSPITEEVPQSYPTDTDIEMAPSKQIPSLQLDRSVFHSVIGWMSDDEILFILMENGEWTVQSYTLSTEMWKKIYATTTPIIQGEIHPSKEMILLHTSSNSSSAEVLLLHKDGYVAQSLFFKSAEMYMNWHPENPNLIVFTTFYEDWTYDTFIYDGITQNLETIEVENPFIKWYDDNRLMVFKWAESSLDGSELFLYSIKEKTLEKTAWNHVLDIQNLGDSMFYMTINEKQNQFEYRLEEKGTNRVYEWSSPAVSNYSEWVVPNMSIIQPNQLIMLQSKKSGNVDAFTDKSVLSSVSLNGAKQFGEIDVVPIDCSPNGTVCLGGYEKENWIQLDPFKEQTWLELKE</sequence>
<accession>A0A544TMG9</accession>
<feature type="domain" description="YqgU-like 6-bladed beta-propeller" evidence="1">
    <location>
        <begin position="93"/>
        <end position="349"/>
    </location>
</feature>
<dbReference type="Proteomes" id="UP000318937">
    <property type="component" value="Unassembled WGS sequence"/>
</dbReference>
<protein>
    <recommendedName>
        <fullName evidence="1">YqgU-like 6-bladed beta-propeller domain-containing protein</fullName>
    </recommendedName>
</protein>
<proteinExistence type="predicted"/>
<comment type="caution">
    <text evidence="2">The sequence shown here is derived from an EMBL/GenBank/DDBJ whole genome shotgun (WGS) entry which is preliminary data.</text>
</comment>
<reference evidence="2 3" key="1">
    <citation type="submission" date="2019-05" db="EMBL/GenBank/DDBJ databases">
        <title>Psychrobacillus vulpis sp. nov., a new species isolated from feces of a red fox that inhabits in The Tablas de Daimiel Natural Park, Albacete, Spain.</title>
        <authorList>
            <person name="Rodriguez M."/>
            <person name="Reina J.C."/>
            <person name="Bejar V."/>
            <person name="Llamas I."/>
        </authorList>
    </citation>
    <scope>NUCLEOTIDE SEQUENCE [LARGE SCALE GENOMIC DNA]</scope>
    <source>
        <strain evidence="2 3">NHI-2</strain>
    </source>
</reference>
<dbReference type="AlphaFoldDB" id="A0A544TMG9"/>
<dbReference type="EMBL" id="VDGG01000002">
    <property type="protein sequence ID" value="TQR18595.1"/>
    <property type="molecule type" value="Genomic_DNA"/>
</dbReference>
<dbReference type="RefSeq" id="WP_142605117.1">
    <property type="nucleotide sequence ID" value="NZ_VDGG01000002.1"/>
</dbReference>
<name>A0A544TMG9_9BACI</name>
<dbReference type="PROSITE" id="PS51257">
    <property type="entry name" value="PROKAR_LIPOPROTEIN"/>
    <property type="match status" value="1"/>
</dbReference>